<feature type="compositionally biased region" description="Basic and acidic residues" evidence="1">
    <location>
        <begin position="32"/>
        <end position="43"/>
    </location>
</feature>
<organism evidence="2 3">
    <name type="scientific">Papaver somniferum</name>
    <name type="common">Opium poppy</name>
    <dbReference type="NCBI Taxonomy" id="3469"/>
    <lineage>
        <taxon>Eukaryota</taxon>
        <taxon>Viridiplantae</taxon>
        <taxon>Streptophyta</taxon>
        <taxon>Embryophyta</taxon>
        <taxon>Tracheophyta</taxon>
        <taxon>Spermatophyta</taxon>
        <taxon>Magnoliopsida</taxon>
        <taxon>Ranunculales</taxon>
        <taxon>Papaveraceae</taxon>
        <taxon>Papaveroideae</taxon>
        <taxon>Papaver</taxon>
    </lineage>
</organism>
<dbReference type="Gramene" id="RZC55473">
    <property type="protein sequence ID" value="RZC55473"/>
    <property type="gene ID" value="C5167_014331"/>
</dbReference>
<sequence length="151" mass="17136">MTMIKMITDEPVEDVMEGGEVDVENNNEDDASDGRRCREKGFRSDSGTEMNKEGLGNGIESAVIDRDSQGELKWAWWYKRCYVRYRECLYYDAEKNQAATVNSNKDLKMVIPRMGLLEETGNNGGVSLQLVRDGVAGICLYQDYKFSSYMA</sequence>
<feature type="region of interest" description="Disordered" evidence="1">
    <location>
        <begin position="22"/>
        <end position="56"/>
    </location>
</feature>
<proteinExistence type="predicted"/>
<dbReference type="Proteomes" id="UP000316621">
    <property type="component" value="Chromosome 3"/>
</dbReference>
<accession>A0A4Y7J2V2</accession>
<evidence type="ECO:0000256" key="1">
    <source>
        <dbReference type="SAM" id="MobiDB-lite"/>
    </source>
</evidence>
<evidence type="ECO:0000313" key="2">
    <source>
        <dbReference type="EMBL" id="RZC55473.1"/>
    </source>
</evidence>
<evidence type="ECO:0000313" key="3">
    <source>
        <dbReference type="Proteomes" id="UP000316621"/>
    </source>
</evidence>
<gene>
    <name evidence="2" type="ORF">C5167_014331</name>
</gene>
<dbReference type="AlphaFoldDB" id="A0A4Y7J2V2"/>
<protein>
    <submittedName>
        <fullName evidence="2">Uncharacterized protein</fullName>
    </submittedName>
</protein>
<dbReference type="EMBL" id="CM010717">
    <property type="protein sequence ID" value="RZC55473.1"/>
    <property type="molecule type" value="Genomic_DNA"/>
</dbReference>
<name>A0A4Y7J2V2_PAPSO</name>
<keyword evidence="3" id="KW-1185">Reference proteome</keyword>
<reference evidence="2 3" key="1">
    <citation type="journal article" date="2018" name="Science">
        <title>The opium poppy genome and morphinan production.</title>
        <authorList>
            <person name="Guo L."/>
            <person name="Winzer T."/>
            <person name="Yang X."/>
            <person name="Li Y."/>
            <person name="Ning Z."/>
            <person name="He Z."/>
            <person name="Teodor R."/>
            <person name="Lu Y."/>
            <person name="Bowser T.A."/>
            <person name="Graham I.A."/>
            <person name="Ye K."/>
        </authorList>
    </citation>
    <scope>NUCLEOTIDE SEQUENCE [LARGE SCALE GENOMIC DNA]</scope>
    <source>
        <strain evidence="3">cv. HN1</strain>
        <tissue evidence="2">Leaves</tissue>
    </source>
</reference>
<feature type="compositionally biased region" description="Acidic residues" evidence="1">
    <location>
        <begin position="22"/>
        <end position="31"/>
    </location>
</feature>